<dbReference type="AlphaFoldDB" id="A0A4C1TZT1"/>
<accession>A0A4C1TZT1</accession>
<evidence type="ECO:0000313" key="3">
    <source>
        <dbReference type="Proteomes" id="UP000299102"/>
    </source>
</evidence>
<dbReference type="EMBL" id="BGZK01000109">
    <property type="protein sequence ID" value="GBP19601.1"/>
    <property type="molecule type" value="Genomic_DNA"/>
</dbReference>
<name>A0A4C1TZT1_EUMVA</name>
<keyword evidence="3" id="KW-1185">Reference proteome</keyword>
<feature type="region of interest" description="Disordered" evidence="1">
    <location>
        <begin position="179"/>
        <end position="205"/>
    </location>
</feature>
<gene>
    <name evidence="2" type="ORF">EVAR_102150_1</name>
</gene>
<protein>
    <submittedName>
        <fullName evidence="2">Uncharacterized protein</fullName>
    </submittedName>
</protein>
<dbReference type="Proteomes" id="UP000299102">
    <property type="component" value="Unassembled WGS sequence"/>
</dbReference>
<proteinExistence type="predicted"/>
<sequence>MKLGSSTATSCYKIVVEARAKSTGSGTHGLMRFKVICVFGGIGKRISGSARSVHTTLNRKTRVAYSAAAGVPGTPLAGHNIPRDWYERGFKRSRRPHAYSLISQLKHVIIVDPTASGGIRPLCAAAVYLTGSERRFTHPPLSLLLAILVPKRALPPTRVLGAADNGNSALHEGYIIAGEPSESRWSPPSMDTRDLREVTSASLAS</sequence>
<evidence type="ECO:0000313" key="2">
    <source>
        <dbReference type="EMBL" id="GBP19601.1"/>
    </source>
</evidence>
<organism evidence="2 3">
    <name type="scientific">Eumeta variegata</name>
    <name type="common">Bagworm moth</name>
    <name type="synonym">Eumeta japonica</name>
    <dbReference type="NCBI Taxonomy" id="151549"/>
    <lineage>
        <taxon>Eukaryota</taxon>
        <taxon>Metazoa</taxon>
        <taxon>Ecdysozoa</taxon>
        <taxon>Arthropoda</taxon>
        <taxon>Hexapoda</taxon>
        <taxon>Insecta</taxon>
        <taxon>Pterygota</taxon>
        <taxon>Neoptera</taxon>
        <taxon>Endopterygota</taxon>
        <taxon>Lepidoptera</taxon>
        <taxon>Glossata</taxon>
        <taxon>Ditrysia</taxon>
        <taxon>Tineoidea</taxon>
        <taxon>Psychidae</taxon>
        <taxon>Oiketicinae</taxon>
        <taxon>Eumeta</taxon>
    </lineage>
</organism>
<comment type="caution">
    <text evidence="2">The sequence shown here is derived from an EMBL/GenBank/DDBJ whole genome shotgun (WGS) entry which is preliminary data.</text>
</comment>
<evidence type="ECO:0000256" key="1">
    <source>
        <dbReference type="SAM" id="MobiDB-lite"/>
    </source>
</evidence>
<reference evidence="2 3" key="1">
    <citation type="journal article" date="2019" name="Commun. Biol.">
        <title>The bagworm genome reveals a unique fibroin gene that provides high tensile strength.</title>
        <authorList>
            <person name="Kono N."/>
            <person name="Nakamura H."/>
            <person name="Ohtoshi R."/>
            <person name="Tomita M."/>
            <person name="Numata K."/>
            <person name="Arakawa K."/>
        </authorList>
    </citation>
    <scope>NUCLEOTIDE SEQUENCE [LARGE SCALE GENOMIC DNA]</scope>
</reference>